<sequence>MDRVDRYQPRNNDDPTVPVLRAFDTHLPADGRENFLRCLRSLETDQQLHDDAESLINGLLAPMRTLRSSGEPLARESRPSEECLKRDGYKCVITGEFDLSSPNLKVGIRRALTECAHIIPFSLGTWKDEKDRKAKDIIWANLVHMFLSLETINFAQENINDTRNAITLVGELHKCFGYFDFAFEGTKRPNEYKVVSYVPDLGRLADRPKTVTSVCHDPQYGLPSPELLEVHATLARIFHASGGLGEHIDQAFEDLREHHMLATDGSSDISSMLATSSLGVLGSHAGNIE</sequence>
<evidence type="ECO:0000259" key="1">
    <source>
        <dbReference type="Pfam" id="PF13391"/>
    </source>
</evidence>
<comment type="caution">
    <text evidence="2">The sequence shown here is derived from an EMBL/GenBank/DDBJ whole genome shotgun (WGS) entry which is preliminary data.</text>
</comment>
<proteinExistence type="predicted"/>
<feature type="domain" description="HNH nuclease" evidence="1">
    <location>
        <begin position="91"/>
        <end position="184"/>
    </location>
</feature>
<dbReference type="Pfam" id="PF13391">
    <property type="entry name" value="HNH_2"/>
    <property type="match status" value="1"/>
</dbReference>
<reference evidence="2" key="1">
    <citation type="submission" date="2021-07" db="EMBL/GenBank/DDBJ databases">
        <authorList>
            <person name="Branca A.L. A."/>
        </authorList>
    </citation>
    <scope>NUCLEOTIDE SEQUENCE</scope>
</reference>
<dbReference type="InterPro" id="IPR003615">
    <property type="entry name" value="HNH_nuc"/>
</dbReference>
<evidence type="ECO:0000313" key="3">
    <source>
        <dbReference type="Proteomes" id="UP001154252"/>
    </source>
</evidence>
<gene>
    <name evidence="2" type="ORF">PEGY_LOCUS10816</name>
</gene>
<dbReference type="AlphaFoldDB" id="A0A9W4KRK8"/>
<accession>A0A9W4KRK8</accession>
<dbReference type="Proteomes" id="UP001154252">
    <property type="component" value="Unassembled WGS sequence"/>
</dbReference>
<protein>
    <recommendedName>
        <fullName evidence="1">HNH nuclease domain-containing protein</fullName>
    </recommendedName>
</protein>
<keyword evidence="3" id="KW-1185">Reference proteome</keyword>
<dbReference type="OrthoDB" id="2104739at2759"/>
<evidence type="ECO:0000313" key="2">
    <source>
        <dbReference type="EMBL" id="CAG8910015.1"/>
    </source>
</evidence>
<name>A0A9W4KRK8_9EURO</name>
<organism evidence="2 3">
    <name type="scientific">Penicillium egyptiacum</name>
    <dbReference type="NCBI Taxonomy" id="1303716"/>
    <lineage>
        <taxon>Eukaryota</taxon>
        <taxon>Fungi</taxon>
        <taxon>Dikarya</taxon>
        <taxon>Ascomycota</taxon>
        <taxon>Pezizomycotina</taxon>
        <taxon>Eurotiomycetes</taxon>
        <taxon>Eurotiomycetidae</taxon>
        <taxon>Eurotiales</taxon>
        <taxon>Aspergillaceae</taxon>
        <taxon>Penicillium</taxon>
    </lineage>
</organism>
<dbReference type="EMBL" id="CAJVRC010000905">
    <property type="protein sequence ID" value="CAG8910015.1"/>
    <property type="molecule type" value="Genomic_DNA"/>
</dbReference>